<name>A0A1F6PEQ0_9BACT</name>
<evidence type="ECO:0000256" key="5">
    <source>
        <dbReference type="ARBA" id="ARBA00022777"/>
    </source>
</evidence>
<evidence type="ECO:0000256" key="2">
    <source>
        <dbReference type="ARBA" id="ARBA00010122"/>
    </source>
</evidence>
<dbReference type="AlphaFoldDB" id="A0A1F6PEQ0"/>
<keyword evidence="10" id="KW-0028">Amino-acid biosynthesis</keyword>
<dbReference type="UniPathway" id="UPA00051">
    <property type="reaction ID" value="UER00462"/>
</dbReference>
<evidence type="ECO:0000256" key="4">
    <source>
        <dbReference type="ARBA" id="ARBA00022741"/>
    </source>
</evidence>
<evidence type="ECO:0000256" key="9">
    <source>
        <dbReference type="RuleBase" id="RU003448"/>
    </source>
</evidence>
<comment type="pathway">
    <text evidence="10">Amino-acid biosynthesis; L-threonine biosynthesis; L-threonine from L-aspartate: step 1/5.</text>
</comment>
<protein>
    <recommendedName>
        <fullName evidence="9">Aspartokinase</fullName>
        <ecNumber evidence="9">2.7.2.4</ecNumber>
    </recommendedName>
</protein>
<feature type="binding site" evidence="8">
    <location>
        <begin position="219"/>
        <end position="220"/>
    </location>
    <ligand>
        <name>ATP</name>
        <dbReference type="ChEBI" id="CHEBI:30616"/>
    </ligand>
</feature>
<evidence type="ECO:0000313" key="13">
    <source>
        <dbReference type="EMBL" id="OGH94631.1"/>
    </source>
</evidence>
<accession>A0A1F6PEQ0</accession>
<dbReference type="EMBL" id="MFRE01000006">
    <property type="protein sequence ID" value="OGH94631.1"/>
    <property type="molecule type" value="Genomic_DNA"/>
</dbReference>
<sequence length="439" mass="47534">MNLTISKFGGTSTGSVESLSQVANIIKANPLRKVIVVSAFSGVTNQLIDLANRASTGSNNPGLLLDLKNRHELIIQKLKIKIDLGPIFSELESFLSGITKIRELSIRSRDYVLAFGERISAEILTALLSPTMPVVMVNTREVIKIENKLGIIKPLKKETDLAVQKIIIPLLKSGKIIIATGFFGGDQNGNYTTFTRGGSDYSASILANALDASLIEIWTDVCGIMNCDPRLIPEAKSIRHLNYEEAAELSYFGAKVLHPKTIEPAVEKKIPVKILNTFSPDDPGSIITDTTGDGVKAVSVKKGIWIINIYSTGMLDAFGFLALVFEIFRDCAVVVDVVATSEVSISITIDQAPNAELVARLSAFAKITVKGDNAVICLVGENINKNKIILSKLFDALAEISVLMVSQGASPRNLTVVVNENMANTAISKIYNSFFNYTI</sequence>
<evidence type="ECO:0000256" key="7">
    <source>
        <dbReference type="ARBA" id="ARBA00047872"/>
    </source>
</evidence>
<dbReference type="GO" id="GO:0009090">
    <property type="term" value="P:homoserine biosynthetic process"/>
    <property type="evidence" value="ECO:0007669"/>
    <property type="project" value="TreeGrafter"/>
</dbReference>
<evidence type="ECO:0000313" key="14">
    <source>
        <dbReference type="Proteomes" id="UP000178254"/>
    </source>
</evidence>
<dbReference type="Gene3D" id="1.20.120.1320">
    <property type="entry name" value="Aspartokinase, catalytic domain"/>
    <property type="match status" value="1"/>
</dbReference>
<feature type="binding site" evidence="8">
    <location>
        <position position="44"/>
    </location>
    <ligand>
        <name>substrate</name>
    </ligand>
</feature>
<feature type="domain" description="Aspartate/glutamate/uridylate kinase" evidence="11">
    <location>
        <begin position="3"/>
        <end position="276"/>
    </location>
</feature>
<evidence type="ECO:0000256" key="10">
    <source>
        <dbReference type="RuleBase" id="RU004249"/>
    </source>
</evidence>
<dbReference type="GO" id="GO:0005524">
    <property type="term" value="F:ATP binding"/>
    <property type="evidence" value="ECO:0007669"/>
    <property type="project" value="UniProtKB-KW"/>
</dbReference>
<dbReference type="PANTHER" id="PTHR21499:SF59">
    <property type="entry name" value="ASPARTOKINASE"/>
    <property type="match status" value="1"/>
</dbReference>
<proteinExistence type="inferred from homology"/>
<dbReference type="InterPro" id="IPR045865">
    <property type="entry name" value="ACT-like_dom_sf"/>
</dbReference>
<dbReference type="Proteomes" id="UP000178254">
    <property type="component" value="Unassembled WGS sequence"/>
</dbReference>
<dbReference type="Gene3D" id="3.40.1160.10">
    <property type="entry name" value="Acetylglutamate kinase-like"/>
    <property type="match status" value="1"/>
</dbReference>
<dbReference type="InterPro" id="IPR042199">
    <property type="entry name" value="AsparK_Bifunc_asparK/hSer_DH"/>
</dbReference>
<feature type="domain" description="Aspartokinase ACT" evidence="12">
    <location>
        <begin position="376"/>
        <end position="434"/>
    </location>
</feature>
<reference evidence="13 14" key="1">
    <citation type="journal article" date="2016" name="Nat. Commun.">
        <title>Thousands of microbial genomes shed light on interconnected biogeochemical processes in an aquifer system.</title>
        <authorList>
            <person name="Anantharaman K."/>
            <person name="Brown C.T."/>
            <person name="Hug L.A."/>
            <person name="Sharon I."/>
            <person name="Castelle C.J."/>
            <person name="Probst A.J."/>
            <person name="Thomas B.C."/>
            <person name="Singh A."/>
            <person name="Wilkins M.J."/>
            <person name="Karaoz U."/>
            <person name="Brodie E.L."/>
            <person name="Williams K.H."/>
            <person name="Hubbard S.S."/>
            <person name="Banfield J.F."/>
        </authorList>
    </citation>
    <scope>NUCLEOTIDE SEQUENCE [LARGE SCALE GENOMIC DNA]</scope>
</reference>
<comment type="similarity">
    <text evidence="2 9">Belongs to the aspartokinase family.</text>
</comment>
<dbReference type="InterPro" id="IPR001048">
    <property type="entry name" value="Asp/Glu/Uridylate_kinase"/>
</dbReference>
<dbReference type="InterPro" id="IPR054352">
    <property type="entry name" value="ACT_Aspartokinase"/>
</dbReference>
<dbReference type="PANTHER" id="PTHR21499">
    <property type="entry name" value="ASPARTATE KINASE"/>
    <property type="match status" value="1"/>
</dbReference>
<feature type="binding site" evidence="8">
    <location>
        <position position="230"/>
    </location>
    <ligand>
        <name>ATP</name>
        <dbReference type="ChEBI" id="CHEBI:30616"/>
    </ligand>
</feature>
<evidence type="ECO:0000256" key="6">
    <source>
        <dbReference type="ARBA" id="ARBA00022840"/>
    </source>
</evidence>
<keyword evidence="5 9" id="KW-0418">Kinase</keyword>
<dbReference type="Pfam" id="PF00696">
    <property type="entry name" value="AA_kinase"/>
    <property type="match status" value="1"/>
</dbReference>
<dbReference type="NCBIfam" id="TIGR00657">
    <property type="entry name" value="asp_kinases"/>
    <property type="match status" value="1"/>
</dbReference>
<comment type="catalytic activity">
    <reaction evidence="7 9">
        <text>L-aspartate + ATP = 4-phospho-L-aspartate + ADP</text>
        <dbReference type="Rhea" id="RHEA:23776"/>
        <dbReference type="ChEBI" id="CHEBI:29991"/>
        <dbReference type="ChEBI" id="CHEBI:30616"/>
        <dbReference type="ChEBI" id="CHEBI:57535"/>
        <dbReference type="ChEBI" id="CHEBI:456216"/>
        <dbReference type="EC" id="2.7.2.4"/>
    </reaction>
</comment>
<dbReference type="EC" id="2.7.2.4" evidence="9"/>
<dbReference type="Gene3D" id="3.30.70.260">
    <property type="match status" value="2"/>
</dbReference>
<comment type="pathway">
    <text evidence="1 10">Amino-acid biosynthesis; L-lysine biosynthesis via DAP pathway; (S)-tetrahydrodipicolinate from L-aspartate: step 1/4.</text>
</comment>
<feature type="binding site" evidence="8">
    <location>
        <position position="117"/>
    </location>
    <ligand>
        <name>substrate</name>
    </ligand>
</feature>
<dbReference type="InterPro" id="IPR001341">
    <property type="entry name" value="Asp_kinase"/>
</dbReference>
<dbReference type="SUPFAM" id="SSF55021">
    <property type="entry name" value="ACT-like"/>
    <property type="match status" value="2"/>
</dbReference>
<dbReference type="UniPathway" id="UPA00034">
    <property type="reaction ID" value="UER00015"/>
</dbReference>
<dbReference type="InterPro" id="IPR005260">
    <property type="entry name" value="Asp_kin_monofn"/>
</dbReference>
<evidence type="ECO:0000256" key="1">
    <source>
        <dbReference type="ARBA" id="ARBA00004766"/>
    </source>
</evidence>
<feature type="binding site" evidence="8">
    <location>
        <begin position="255"/>
        <end position="256"/>
    </location>
    <ligand>
        <name>ATP</name>
        <dbReference type="ChEBI" id="CHEBI:30616"/>
    </ligand>
</feature>
<dbReference type="InterPro" id="IPR036393">
    <property type="entry name" value="AceGlu_kinase-like_sf"/>
</dbReference>
<gene>
    <name evidence="13" type="ORF">A2538_04330</name>
</gene>
<dbReference type="SUPFAM" id="SSF53633">
    <property type="entry name" value="Carbamate kinase-like"/>
    <property type="match status" value="1"/>
</dbReference>
<evidence type="ECO:0000259" key="11">
    <source>
        <dbReference type="Pfam" id="PF00696"/>
    </source>
</evidence>
<organism evidence="13 14">
    <name type="scientific">Candidatus Magasanikbacteria bacterium RIFOXYD2_FULL_41_14</name>
    <dbReference type="NCBI Taxonomy" id="1798709"/>
    <lineage>
        <taxon>Bacteria</taxon>
        <taxon>Candidatus Magasanikiibacteriota</taxon>
    </lineage>
</organism>
<dbReference type="GO" id="GO:0005829">
    <property type="term" value="C:cytosol"/>
    <property type="evidence" value="ECO:0007669"/>
    <property type="project" value="TreeGrafter"/>
</dbReference>
<dbReference type="Pfam" id="PF22468">
    <property type="entry name" value="ACT_9"/>
    <property type="match status" value="1"/>
</dbReference>
<dbReference type="PIRSF" id="PIRSF000726">
    <property type="entry name" value="Asp_kin"/>
    <property type="match status" value="1"/>
</dbReference>
<dbReference type="GO" id="GO:0009089">
    <property type="term" value="P:lysine biosynthetic process via diaminopimelate"/>
    <property type="evidence" value="ECO:0007669"/>
    <property type="project" value="UniProtKB-UniPathway"/>
</dbReference>
<keyword evidence="3 9" id="KW-0808">Transferase</keyword>
<evidence type="ECO:0000256" key="8">
    <source>
        <dbReference type="PIRSR" id="PIRSR000726-1"/>
    </source>
</evidence>
<dbReference type="GO" id="GO:0004072">
    <property type="term" value="F:aspartate kinase activity"/>
    <property type="evidence" value="ECO:0007669"/>
    <property type="project" value="UniProtKB-EC"/>
</dbReference>
<keyword evidence="6 8" id="KW-0067">ATP-binding</keyword>
<dbReference type="GO" id="GO:0009088">
    <property type="term" value="P:threonine biosynthetic process"/>
    <property type="evidence" value="ECO:0007669"/>
    <property type="project" value="UniProtKB-UniPathway"/>
</dbReference>
<dbReference type="STRING" id="1798709.A2538_04330"/>
<dbReference type="UniPathway" id="UPA00050">
    <property type="reaction ID" value="UER00461"/>
</dbReference>
<comment type="pathway">
    <text evidence="10">Amino-acid biosynthesis; L-methionine biosynthesis via de novo pathway; L-homoserine from L-aspartate: step 1/3.</text>
</comment>
<comment type="caution">
    <text evidence="13">The sequence shown here is derived from an EMBL/GenBank/DDBJ whole genome shotgun (WGS) entry which is preliminary data.</text>
</comment>
<evidence type="ECO:0000256" key="3">
    <source>
        <dbReference type="ARBA" id="ARBA00022679"/>
    </source>
</evidence>
<feature type="binding site" evidence="8">
    <location>
        <begin position="7"/>
        <end position="10"/>
    </location>
    <ligand>
        <name>ATP</name>
        <dbReference type="ChEBI" id="CHEBI:30616"/>
    </ligand>
</feature>
<evidence type="ECO:0000259" key="12">
    <source>
        <dbReference type="Pfam" id="PF22468"/>
    </source>
</evidence>
<dbReference type="CDD" id="cd04892">
    <property type="entry name" value="ACT_AK-like_2"/>
    <property type="match status" value="1"/>
</dbReference>
<keyword evidence="4 8" id="KW-0547">Nucleotide-binding</keyword>